<keyword evidence="11" id="KW-1185">Reference proteome</keyword>
<dbReference type="PANTHER" id="PTHR30193:SF41">
    <property type="entry name" value="DIACETYLCHITOBIOSE UPTAKE SYSTEM PERMEASE PROTEIN NGCF"/>
    <property type="match status" value="1"/>
</dbReference>
<dbReference type="PANTHER" id="PTHR30193">
    <property type="entry name" value="ABC TRANSPORTER PERMEASE PROTEIN"/>
    <property type="match status" value="1"/>
</dbReference>
<evidence type="ECO:0000256" key="6">
    <source>
        <dbReference type="ARBA" id="ARBA00023136"/>
    </source>
</evidence>
<comment type="caution">
    <text evidence="10">The sequence shown here is derived from an EMBL/GenBank/DDBJ whole genome shotgun (WGS) entry which is preliminary data.</text>
</comment>
<feature type="transmembrane region" description="Helical" evidence="7">
    <location>
        <begin position="177"/>
        <end position="200"/>
    </location>
</feature>
<feature type="transmembrane region" description="Helical" evidence="7">
    <location>
        <begin position="101"/>
        <end position="121"/>
    </location>
</feature>
<keyword evidence="5 7" id="KW-1133">Transmembrane helix</keyword>
<feature type="transmembrane region" description="Helical" evidence="7">
    <location>
        <begin position="133"/>
        <end position="153"/>
    </location>
</feature>
<name>A0ABW4RU78_9ACTN</name>
<evidence type="ECO:0000313" key="10">
    <source>
        <dbReference type="EMBL" id="MFD1889163.1"/>
    </source>
</evidence>
<keyword evidence="3" id="KW-1003">Cell membrane</keyword>
<evidence type="ECO:0000313" key="11">
    <source>
        <dbReference type="Proteomes" id="UP001597326"/>
    </source>
</evidence>
<feature type="compositionally biased region" description="Low complexity" evidence="8">
    <location>
        <begin position="9"/>
        <end position="18"/>
    </location>
</feature>
<dbReference type="EMBL" id="JBHUFZ010000007">
    <property type="protein sequence ID" value="MFD1889163.1"/>
    <property type="molecule type" value="Genomic_DNA"/>
</dbReference>
<protein>
    <submittedName>
        <fullName evidence="10">Carbohydrate ABC transporter permease</fullName>
    </submittedName>
</protein>
<evidence type="ECO:0000259" key="9">
    <source>
        <dbReference type="PROSITE" id="PS50928"/>
    </source>
</evidence>
<feature type="compositionally biased region" description="Polar residues" evidence="8">
    <location>
        <begin position="328"/>
        <end position="340"/>
    </location>
</feature>
<keyword evidence="2 7" id="KW-0813">Transport</keyword>
<keyword evidence="6 7" id="KW-0472">Membrane</keyword>
<proteinExistence type="inferred from homology"/>
<evidence type="ECO:0000256" key="7">
    <source>
        <dbReference type="RuleBase" id="RU363032"/>
    </source>
</evidence>
<feature type="region of interest" description="Disordered" evidence="8">
    <location>
        <begin position="318"/>
        <end position="340"/>
    </location>
</feature>
<dbReference type="CDD" id="cd06261">
    <property type="entry name" value="TM_PBP2"/>
    <property type="match status" value="1"/>
</dbReference>
<feature type="transmembrane region" description="Helical" evidence="7">
    <location>
        <begin position="30"/>
        <end position="57"/>
    </location>
</feature>
<reference evidence="11" key="1">
    <citation type="journal article" date="2019" name="Int. J. Syst. Evol. Microbiol.">
        <title>The Global Catalogue of Microorganisms (GCM) 10K type strain sequencing project: providing services to taxonomists for standard genome sequencing and annotation.</title>
        <authorList>
            <consortium name="The Broad Institute Genomics Platform"/>
            <consortium name="The Broad Institute Genome Sequencing Center for Infectious Disease"/>
            <person name="Wu L."/>
            <person name="Ma J."/>
        </authorList>
    </citation>
    <scope>NUCLEOTIDE SEQUENCE [LARGE SCALE GENOMIC DNA]</scope>
    <source>
        <strain evidence="11">CAIM 431</strain>
    </source>
</reference>
<gene>
    <name evidence="10" type="ORF">ACFSCS_03050</name>
</gene>
<dbReference type="SUPFAM" id="SSF161098">
    <property type="entry name" value="MetI-like"/>
    <property type="match status" value="1"/>
</dbReference>
<dbReference type="PROSITE" id="PS50928">
    <property type="entry name" value="ABC_TM1"/>
    <property type="match status" value="1"/>
</dbReference>
<comment type="similarity">
    <text evidence="7">Belongs to the binding-protein-dependent transport system permease family.</text>
</comment>
<feature type="transmembrane region" description="Helical" evidence="7">
    <location>
        <begin position="235"/>
        <end position="257"/>
    </location>
</feature>
<evidence type="ECO:0000256" key="3">
    <source>
        <dbReference type="ARBA" id="ARBA00022475"/>
    </source>
</evidence>
<evidence type="ECO:0000256" key="2">
    <source>
        <dbReference type="ARBA" id="ARBA00022448"/>
    </source>
</evidence>
<evidence type="ECO:0000256" key="8">
    <source>
        <dbReference type="SAM" id="MobiDB-lite"/>
    </source>
</evidence>
<feature type="domain" description="ABC transmembrane type-1" evidence="9">
    <location>
        <begin position="96"/>
        <end position="304"/>
    </location>
</feature>
<dbReference type="RefSeq" id="WP_343873878.1">
    <property type="nucleotide sequence ID" value="NZ_BAAAIX010000021.1"/>
</dbReference>
<keyword evidence="4 7" id="KW-0812">Transmembrane</keyword>
<evidence type="ECO:0000256" key="5">
    <source>
        <dbReference type="ARBA" id="ARBA00022989"/>
    </source>
</evidence>
<dbReference type="InterPro" id="IPR051393">
    <property type="entry name" value="ABC_transporter_permease"/>
</dbReference>
<dbReference type="Proteomes" id="UP001597326">
    <property type="component" value="Unassembled WGS sequence"/>
</dbReference>
<dbReference type="Gene3D" id="1.10.3720.10">
    <property type="entry name" value="MetI-like"/>
    <property type="match status" value="1"/>
</dbReference>
<dbReference type="Pfam" id="PF00528">
    <property type="entry name" value="BPD_transp_1"/>
    <property type="match status" value="1"/>
</dbReference>
<dbReference type="InterPro" id="IPR000515">
    <property type="entry name" value="MetI-like"/>
</dbReference>
<sequence>MSHATTSPASGGIAPGRRGAARGRGRENAWWVPVIFLAPFLVLFCTFTVLPAFYGIWISLHDWDFTLPGKPFVGLQNYTDLFDANSVQAKPFWNGMKNTGLFVLLSVPFLVSLPLLLAILLHRQFPGRTFFRATFFAPYVLGVSVIGLMWRYLLDGNFGIINALLHTDIQWTTDQPWAWISLVGVTVWWTMGFNAIIYVAGLGDIPPEQYEAASLDGASALQQFRHITLPGLRPVLVFVLVTTVLASANMFGQSYMITNGGPTETTRTALMVMTDVGFKQSRAGQAAAMSYILALCLAIVSMVQFWLMRDRDATRAKKATRRAGKAGQATTLNPTEGVTK</sequence>
<comment type="subcellular location">
    <subcellularLocation>
        <location evidence="1 7">Cell membrane</location>
        <topology evidence="1 7">Multi-pass membrane protein</topology>
    </subcellularLocation>
</comment>
<feature type="region of interest" description="Disordered" evidence="8">
    <location>
        <begin position="1"/>
        <end position="20"/>
    </location>
</feature>
<organism evidence="10 11">
    <name type="scientific">Luteococcus peritonei</name>
    <dbReference type="NCBI Taxonomy" id="88874"/>
    <lineage>
        <taxon>Bacteria</taxon>
        <taxon>Bacillati</taxon>
        <taxon>Actinomycetota</taxon>
        <taxon>Actinomycetes</taxon>
        <taxon>Propionibacteriales</taxon>
        <taxon>Propionibacteriaceae</taxon>
        <taxon>Luteococcus</taxon>
    </lineage>
</organism>
<accession>A0ABW4RU78</accession>
<evidence type="ECO:0000256" key="4">
    <source>
        <dbReference type="ARBA" id="ARBA00022692"/>
    </source>
</evidence>
<feature type="transmembrane region" description="Helical" evidence="7">
    <location>
        <begin position="288"/>
        <end position="308"/>
    </location>
</feature>
<dbReference type="InterPro" id="IPR035906">
    <property type="entry name" value="MetI-like_sf"/>
</dbReference>
<evidence type="ECO:0000256" key="1">
    <source>
        <dbReference type="ARBA" id="ARBA00004651"/>
    </source>
</evidence>